<proteinExistence type="predicted"/>
<name>A0A1B6LEC7_9HEMI</name>
<dbReference type="EMBL" id="GEBQ01017922">
    <property type="protein sequence ID" value="JAT22055.1"/>
    <property type="molecule type" value="Transcribed_RNA"/>
</dbReference>
<evidence type="ECO:0000313" key="3">
    <source>
        <dbReference type="EMBL" id="JAT22055.1"/>
    </source>
</evidence>
<gene>
    <name evidence="3" type="ORF">g.4772</name>
</gene>
<feature type="compositionally biased region" description="Low complexity" evidence="1">
    <location>
        <begin position="131"/>
        <end position="141"/>
    </location>
</feature>
<keyword evidence="2" id="KW-0812">Transmembrane</keyword>
<evidence type="ECO:0000256" key="2">
    <source>
        <dbReference type="SAM" id="Phobius"/>
    </source>
</evidence>
<reference evidence="3" key="1">
    <citation type="submission" date="2015-11" db="EMBL/GenBank/DDBJ databases">
        <title>De novo transcriptome assembly of four potential Pierce s Disease insect vectors from Arizona vineyards.</title>
        <authorList>
            <person name="Tassone E.E."/>
        </authorList>
    </citation>
    <scope>NUCLEOTIDE SEQUENCE</scope>
</reference>
<feature type="compositionally biased region" description="Acidic residues" evidence="1">
    <location>
        <begin position="66"/>
        <end position="76"/>
    </location>
</feature>
<dbReference type="AlphaFoldDB" id="A0A1B6LEC7"/>
<keyword evidence="2" id="KW-1133">Transmembrane helix</keyword>
<feature type="compositionally biased region" description="Basic and acidic residues" evidence="1">
    <location>
        <begin position="77"/>
        <end position="91"/>
    </location>
</feature>
<feature type="non-terminal residue" evidence="3">
    <location>
        <position position="1"/>
    </location>
</feature>
<protein>
    <submittedName>
        <fullName evidence="3">Uncharacterized protein</fullName>
    </submittedName>
</protein>
<feature type="compositionally biased region" description="Basic and acidic residues" evidence="1">
    <location>
        <begin position="45"/>
        <end position="56"/>
    </location>
</feature>
<feature type="region of interest" description="Disordered" evidence="1">
    <location>
        <begin position="40"/>
        <end position="146"/>
    </location>
</feature>
<sequence length="205" mass="23365">TVCAFGSVNQCTMMSVTPLLLFCTCIVLCSCDNIVKRKTTTDPSRNCEPEKKEKQNQNEPKVNSECENETATEDDSLENKTEPNEVDHTTLEAETTTSSNNQPFEESNANTFDDTSDEVKETPEQLPGSPTPTQSSPTDPSRISHENPSYMVRYIMYPRQLYYHPLDTSHDVYYGHNTANSMYPIHYDYPTWDQQTMWSSNCCIE</sequence>
<feature type="compositionally biased region" description="Polar residues" evidence="1">
    <location>
        <begin position="92"/>
        <end position="113"/>
    </location>
</feature>
<keyword evidence="2" id="KW-0472">Membrane</keyword>
<accession>A0A1B6LEC7</accession>
<evidence type="ECO:0000256" key="1">
    <source>
        <dbReference type="SAM" id="MobiDB-lite"/>
    </source>
</evidence>
<organism evidence="3">
    <name type="scientific">Graphocephala atropunctata</name>
    <dbReference type="NCBI Taxonomy" id="36148"/>
    <lineage>
        <taxon>Eukaryota</taxon>
        <taxon>Metazoa</taxon>
        <taxon>Ecdysozoa</taxon>
        <taxon>Arthropoda</taxon>
        <taxon>Hexapoda</taxon>
        <taxon>Insecta</taxon>
        <taxon>Pterygota</taxon>
        <taxon>Neoptera</taxon>
        <taxon>Paraneoptera</taxon>
        <taxon>Hemiptera</taxon>
        <taxon>Auchenorrhyncha</taxon>
        <taxon>Membracoidea</taxon>
        <taxon>Cicadellidae</taxon>
        <taxon>Cicadellinae</taxon>
        <taxon>Cicadellini</taxon>
        <taxon>Graphocephala</taxon>
    </lineage>
</organism>
<feature type="transmembrane region" description="Helical" evidence="2">
    <location>
        <begin position="16"/>
        <end position="35"/>
    </location>
</feature>